<dbReference type="SUPFAM" id="SSF46977">
    <property type="entry name" value="Succinate dehydrogenase/fumarate reductase flavoprotein C-terminal domain"/>
    <property type="match status" value="1"/>
</dbReference>
<evidence type="ECO:0000256" key="3">
    <source>
        <dbReference type="ARBA" id="ARBA00022630"/>
    </source>
</evidence>
<sequence>MSKLTSLNAEVLVIGAGIAGCCAALEAAYAGKKVILISKIPPLHSHSVSARGGVNVAINEPDAFAHINDCLNAGRGVASKDCIEYMCESAPENLHWLEKLGVQFSKDESGHYKNKAFGGSNIPRACFSKDRTGLAIMVALIKQIKKNELITLLDQMMAVELIQETCQVIGAQVLHLRNTQLFKVFANSVVLSTGGGLNSYKYNTNAVSTTGDGLSLAFNAGAALRHMEFVQFHPLGLRNSGIQIPEPVLGAGGKIVSISNDNVMSRYYPEKKELAGRDKVSIAIAKELSNHPGSELYLDLTNIPEEKKFALKEASLIAATYLNADVTKDKISIIPSAHYLMGGVSCNINGQVLNCMGDIINGLFVAGEAACNGVHGANRIGGNSLLEVVVFGRLAGQNAAKLQKKANYQNASFKEFTFPFGDSKEKMGEILSTLKATMSQNAGVIRNENGLKEQLKILADLNRRYLDIKISDRTHFYNQQIKQYVELKNMLLISEAICRAALCRPESRGAHYRDDFPSEGNFFEMATLTYKHELGGMACELIRIS</sequence>
<accession>A0ABU8SU48</accession>
<evidence type="ECO:0000256" key="2">
    <source>
        <dbReference type="ARBA" id="ARBA00005163"/>
    </source>
</evidence>
<dbReference type="InterPro" id="IPR037099">
    <property type="entry name" value="Fum_R/Succ_DH_flav-like_C_sf"/>
</dbReference>
<comment type="cofactor">
    <cofactor evidence="1">
        <name>FAD</name>
        <dbReference type="ChEBI" id="CHEBI:57692"/>
    </cofactor>
</comment>
<protein>
    <submittedName>
        <fullName evidence="7">FAD-dependent oxidoreductase</fullName>
    </submittedName>
</protein>
<dbReference type="PANTHER" id="PTHR11632">
    <property type="entry name" value="SUCCINATE DEHYDROGENASE 2 FLAVOPROTEIN SUBUNIT"/>
    <property type="match status" value="1"/>
</dbReference>
<comment type="caution">
    <text evidence="7">The sequence shown here is derived from an EMBL/GenBank/DDBJ whole genome shotgun (WGS) entry which is preliminary data.</text>
</comment>
<dbReference type="InterPro" id="IPR015939">
    <property type="entry name" value="Fum_Rdtase/Succ_DH_flav-like_C"/>
</dbReference>
<dbReference type="InterPro" id="IPR030664">
    <property type="entry name" value="SdhA/FrdA/AprA"/>
</dbReference>
<dbReference type="PROSITE" id="PS51257">
    <property type="entry name" value="PROKAR_LIPOPROTEIN"/>
    <property type="match status" value="1"/>
</dbReference>
<keyword evidence="8" id="KW-1185">Reference proteome</keyword>
<feature type="domain" description="Fumarate reductase/succinate dehydrogenase flavoprotein-like C-terminal" evidence="6">
    <location>
        <begin position="433"/>
        <end position="520"/>
    </location>
</feature>
<dbReference type="InterPro" id="IPR027477">
    <property type="entry name" value="Succ_DH/fumarate_Rdtase_cat_sf"/>
</dbReference>
<dbReference type="Gene3D" id="1.20.58.100">
    <property type="entry name" value="Fumarate reductase/succinate dehydrogenase flavoprotein-like, C-terminal domain"/>
    <property type="match status" value="1"/>
</dbReference>
<dbReference type="PIRSF" id="PIRSF000171">
    <property type="entry name" value="SDHA_APRA_LASPO"/>
    <property type="match status" value="1"/>
</dbReference>
<organism evidence="7 8">
    <name type="scientific">Pseudoalteromonas lipolytica</name>
    <dbReference type="NCBI Taxonomy" id="570156"/>
    <lineage>
        <taxon>Bacteria</taxon>
        <taxon>Pseudomonadati</taxon>
        <taxon>Pseudomonadota</taxon>
        <taxon>Gammaproteobacteria</taxon>
        <taxon>Alteromonadales</taxon>
        <taxon>Pseudoalteromonadaceae</taxon>
        <taxon>Pseudoalteromonas</taxon>
    </lineage>
</organism>
<comment type="pathway">
    <text evidence="2">Carbohydrate metabolism; tricarboxylic acid cycle.</text>
</comment>
<keyword evidence="4" id="KW-0560">Oxidoreductase</keyword>
<dbReference type="EMBL" id="JAQPZS010000007">
    <property type="protein sequence ID" value="MEJ6496228.1"/>
    <property type="molecule type" value="Genomic_DNA"/>
</dbReference>
<evidence type="ECO:0000313" key="7">
    <source>
        <dbReference type="EMBL" id="MEJ6496228.1"/>
    </source>
</evidence>
<dbReference type="InterPro" id="IPR003953">
    <property type="entry name" value="FAD-dep_OxRdtase_2_FAD-bd"/>
</dbReference>
<name>A0ABU8SU48_9GAMM</name>
<evidence type="ECO:0000259" key="6">
    <source>
        <dbReference type="Pfam" id="PF02910"/>
    </source>
</evidence>
<dbReference type="SUPFAM" id="SSF51905">
    <property type="entry name" value="FAD/NAD(P)-binding domain"/>
    <property type="match status" value="1"/>
</dbReference>
<dbReference type="Gene3D" id="3.50.50.60">
    <property type="entry name" value="FAD/NAD(P)-binding domain"/>
    <property type="match status" value="1"/>
</dbReference>
<gene>
    <name evidence="7" type="ORF">PQI24_09285</name>
</gene>
<keyword evidence="3" id="KW-0285">Flavoprotein</keyword>
<dbReference type="Pfam" id="PF00890">
    <property type="entry name" value="FAD_binding_2"/>
    <property type="match status" value="1"/>
</dbReference>
<evidence type="ECO:0000259" key="5">
    <source>
        <dbReference type="Pfam" id="PF00890"/>
    </source>
</evidence>
<evidence type="ECO:0000256" key="4">
    <source>
        <dbReference type="ARBA" id="ARBA00023002"/>
    </source>
</evidence>
<dbReference type="Proteomes" id="UP001377972">
    <property type="component" value="Unassembled WGS sequence"/>
</dbReference>
<dbReference type="Pfam" id="PF02910">
    <property type="entry name" value="Succ_DH_flav_C"/>
    <property type="match status" value="1"/>
</dbReference>
<evidence type="ECO:0000256" key="1">
    <source>
        <dbReference type="ARBA" id="ARBA00001974"/>
    </source>
</evidence>
<dbReference type="SUPFAM" id="SSF56425">
    <property type="entry name" value="Succinate dehydrogenase/fumarate reductase flavoprotein, catalytic domain"/>
    <property type="match status" value="1"/>
</dbReference>
<dbReference type="Gene3D" id="3.90.700.10">
    <property type="entry name" value="Succinate dehydrogenase/fumarate reductase flavoprotein, catalytic domain"/>
    <property type="match status" value="1"/>
</dbReference>
<dbReference type="PANTHER" id="PTHR11632:SF51">
    <property type="entry name" value="SUCCINATE DEHYDROGENASE [UBIQUINONE] FLAVOPROTEIN SUBUNIT, MITOCHONDRIAL"/>
    <property type="match status" value="1"/>
</dbReference>
<dbReference type="RefSeq" id="WP_294413441.1">
    <property type="nucleotide sequence ID" value="NZ_JAQPZS010000007.1"/>
</dbReference>
<proteinExistence type="predicted"/>
<dbReference type="InterPro" id="IPR036188">
    <property type="entry name" value="FAD/NAD-bd_sf"/>
</dbReference>
<evidence type="ECO:0000313" key="8">
    <source>
        <dbReference type="Proteomes" id="UP001377972"/>
    </source>
</evidence>
<dbReference type="PRINTS" id="PR00411">
    <property type="entry name" value="PNDRDTASEI"/>
</dbReference>
<reference evidence="7 8" key="1">
    <citation type="submission" date="2023-01" db="EMBL/GenBank/DDBJ databases">
        <title>Trichodesmium-associated heterotrophic epibiont bacteria.</title>
        <authorList>
            <person name="Cleveland C.S."/>
            <person name="Webb E.A."/>
        </authorList>
    </citation>
    <scope>NUCLEOTIDE SEQUENCE [LARGE SCALE GENOMIC DNA]</scope>
    <source>
        <strain evidence="7 8">USCH2</strain>
    </source>
</reference>
<feature type="domain" description="FAD-dependent oxidoreductase 2 FAD-binding" evidence="5">
    <location>
        <begin position="11"/>
        <end position="385"/>
    </location>
</feature>